<organism evidence="3 4">
    <name type="scientific">Haemonchus contortus</name>
    <name type="common">Barber pole worm</name>
    <dbReference type="NCBI Taxonomy" id="6289"/>
    <lineage>
        <taxon>Eukaryota</taxon>
        <taxon>Metazoa</taxon>
        <taxon>Ecdysozoa</taxon>
        <taxon>Nematoda</taxon>
        <taxon>Chromadorea</taxon>
        <taxon>Rhabditida</taxon>
        <taxon>Rhabditina</taxon>
        <taxon>Rhabditomorpha</taxon>
        <taxon>Strongyloidea</taxon>
        <taxon>Trichostrongylidae</taxon>
        <taxon>Haemonchus</taxon>
    </lineage>
</organism>
<dbReference type="Gene3D" id="1.10.10.10">
    <property type="entry name" value="Winged helix-like DNA-binding domain superfamily/Winged helix DNA-binding domain"/>
    <property type="match status" value="1"/>
</dbReference>
<evidence type="ECO:0000313" key="3">
    <source>
        <dbReference type="Proteomes" id="UP000025227"/>
    </source>
</evidence>
<sequence length="340" mass="39360">MDPTNPSILRPIVYYEFLQGHSAREAANNICAAFKKDVVHHSTVSRWYHRFESGDISIEGQKRPGRPSTLNDDDLRSALISKPNITTRELAMTLECSKSTVSNRLASLGFRKIFSTWVPHELRESDRACRVSIAESLLLRLHRKDLLNGIVTGDESWVMYVNDTRKRVWLPKGELPPKQSKRALQQKKILLCCWWNCDGMLYYEFLESGTTVTATTYSKQLQKVADAILHKYPKRLETYLLHDNARPHVATMTRQKIQELGWEVLPHPPYSPDLAPSDYHLFRALKRHLRDKTFDNQEQLKLQVGNFFSTQSADFWRSGIDKLPVKWMKVIDNNGDYITD</sequence>
<dbReference type="InterPro" id="IPR041426">
    <property type="entry name" value="Mos1_HTH"/>
</dbReference>
<keyword evidence="3" id="KW-1185">Reference proteome</keyword>
<dbReference type="GO" id="GO:0003690">
    <property type="term" value="F:double-stranded DNA binding"/>
    <property type="evidence" value="ECO:0007669"/>
    <property type="project" value="TreeGrafter"/>
</dbReference>
<accession>A0A7I4Y607</accession>
<dbReference type="GO" id="GO:0035861">
    <property type="term" value="C:site of double-strand break"/>
    <property type="evidence" value="ECO:0007669"/>
    <property type="project" value="TreeGrafter"/>
</dbReference>
<evidence type="ECO:0000313" key="4">
    <source>
        <dbReference type="WBParaSite" id="HCON_00049970-00001"/>
    </source>
</evidence>
<dbReference type="GO" id="GO:0000729">
    <property type="term" value="P:DNA double-strand break processing"/>
    <property type="evidence" value="ECO:0007669"/>
    <property type="project" value="TreeGrafter"/>
</dbReference>
<dbReference type="InterPro" id="IPR009057">
    <property type="entry name" value="Homeodomain-like_sf"/>
</dbReference>
<dbReference type="PANTHER" id="PTHR46060">
    <property type="entry name" value="MARINER MOS1 TRANSPOSASE-LIKE PROTEIN"/>
    <property type="match status" value="1"/>
</dbReference>
<dbReference type="GO" id="GO:0044547">
    <property type="term" value="F:DNA topoisomerase binding"/>
    <property type="evidence" value="ECO:0007669"/>
    <property type="project" value="TreeGrafter"/>
</dbReference>
<dbReference type="GO" id="GO:0000793">
    <property type="term" value="C:condensed chromosome"/>
    <property type="evidence" value="ECO:0007669"/>
    <property type="project" value="TreeGrafter"/>
</dbReference>
<dbReference type="GO" id="GO:0005634">
    <property type="term" value="C:nucleus"/>
    <property type="evidence" value="ECO:0007669"/>
    <property type="project" value="UniProtKB-SubCell"/>
</dbReference>
<dbReference type="Proteomes" id="UP000025227">
    <property type="component" value="Unplaced"/>
</dbReference>
<dbReference type="InterPro" id="IPR036388">
    <property type="entry name" value="WH-like_DNA-bd_sf"/>
</dbReference>
<dbReference type="OMA" id="ETNNTEC"/>
<dbReference type="Gene3D" id="1.10.10.1450">
    <property type="match status" value="1"/>
</dbReference>
<feature type="domain" description="Mos1 transposase HTH" evidence="2">
    <location>
        <begin position="9"/>
        <end position="55"/>
    </location>
</feature>
<dbReference type="InterPro" id="IPR036397">
    <property type="entry name" value="RNaseH_sf"/>
</dbReference>
<dbReference type="InterPro" id="IPR001888">
    <property type="entry name" value="Transposase_1"/>
</dbReference>
<dbReference type="GO" id="GO:0015074">
    <property type="term" value="P:DNA integration"/>
    <property type="evidence" value="ECO:0007669"/>
    <property type="project" value="TreeGrafter"/>
</dbReference>
<dbReference type="AlphaFoldDB" id="A0A7I4Y607"/>
<dbReference type="GO" id="GO:0044774">
    <property type="term" value="P:mitotic DNA integrity checkpoint signaling"/>
    <property type="evidence" value="ECO:0007669"/>
    <property type="project" value="TreeGrafter"/>
</dbReference>
<dbReference type="SUPFAM" id="SSF46689">
    <property type="entry name" value="Homeodomain-like"/>
    <property type="match status" value="1"/>
</dbReference>
<dbReference type="WBParaSite" id="HCON_00049970-00001">
    <property type="protein sequence ID" value="HCON_00049970-00001"/>
    <property type="gene ID" value="HCON_00049970"/>
</dbReference>
<dbReference type="GO" id="GO:0046975">
    <property type="term" value="F:histone H3K36 methyltransferase activity"/>
    <property type="evidence" value="ECO:0007669"/>
    <property type="project" value="TreeGrafter"/>
</dbReference>
<dbReference type="GO" id="GO:0042800">
    <property type="term" value="F:histone H3K4 methyltransferase activity"/>
    <property type="evidence" value="ECO:0007669"/>
    <property type="project" value="TreeGrafter"/>
</dbReference>
<dbReference type="GO" id="GO:0031297">
    <property type="term" value="P:replication fork processing"/>
    <property type="evidence" value="ECO:0007669"/>
    <property type="project" value="TreeGrafter"/>
</dbReference>
<dbReference type="GO" id="GO:0003697">
    <property type="term" value="F:single-stranded DNA binding"/>
    <property type="evidence" value="ECO:0007669"/>
    <property type="project" value="TreeGrafter"/>
</dbReference>
<evidence type="ECO:0000259" key="2">
    <source>
        <dbReference type="Pfam" id="PF17906"/>
    </source>
</evidence>
<dbReference type="GO" id="GO:0006303">
    <property type="term" value="P:double-strand break repair via nonhomologous end joining"/>
    <property type="evidence" value="ECO:0007669"/>
    <property type="project" value="TreeGrafter"/>
</dbReference>
<dbReference type="Gene3D" id="3.30.420.10">
    <property type="entry name" value="Ribonuclease H-like superfamily/Ribonuclease H"/>
    <property type="match status" value="1"/>
</dbReference>
<dbReference type="PANTHER" id="PTHR46060:SF2">
    <property type="entry name" value="HISTONE-LYSINE N-METHYLTRANSFERASE SETMAR"/>
    <property type="match status" value="1"/>
</dbReference>
<evidence type="ECO:0000256" key="1">
    <source>
        <dbReference type="ARBA" id="ARBA00004123"/>
    </source>
</evidence>
<protein>
    <submittedName>
        <fullName evidence="4">HTH_48 domain-containing protein</fullName>
    </submittedName>
</protein>
<dbReference type="InterPro" id="IPR052709">
    <property type="entry name" value="Transposase-MT_Hybrid"/>
</dbReference>
<dbReference type="Pfam" id="PF17906">
    <property type="entry name" value="HTH_48"/>
    <property type="match status" value="1"/>
</dbReference>
<name>A0A7I4Y607_HAECO</name>
<dbReference type="Pfam" id="PF01359">
    <property type="entry name" value="Transposase_1"/>
    <property type="match status" value="1"/>
</dbReference>
<proteinExistence type="predicted"/>
<reference evidence="4" key="1">
    <citation type="submission" date="2020-12" db="UniProtKB">
        <authorList>
            <consortium name="WormBaseParasite"/>
        </authorList>
    </citation>
    <scope>IDENTIFICATION</scope>
    <source>
        <strain evidence="4">MHco3</strain>
    </source>
</reference>
<dbReference type="OrthoDB" id="5862917at2759"/>
<dbReference type="GO" id="GO:0000014">
    <property type="term" value="F:single-stranded DNA endodeoxyribonuclease activity"/>
    <property type="evidence" value="ECO:0007669"/>
    <property type="project" value="TreeGrafter"/>
</dbReference>
<comment type="subcellular location">
    <subcellularLocation>
        <location evidence="1">Nucleus</location>
    </subcellularLocation>
</comment>